<keyword evidence="3" id="KW-1185">Reference proteome</keyword>
<feature type="compositionally biased region" description="Basic and acidic residues" evidence="1">
    <location>
        <begin position="138"/>
        <end position="154"/>
    </location>
</feature>
<evidence type="ECO:0008006" key="4">
    <source>
        <dbReference type="Google" id="ProtNLM"/>
    </source>
</evidence>
<reference evidence="2 3" key="1">
    <citation type="submission" date="2020-10" db="EMBL/GenBank/DDBJ databases">
        <title>Sequencing the genomes of 1000 actinobacteria strains.</title>
        <authorList>
            <person name="Klenk H.-P."/>
        </authorList>
    </citation>
    <scope>NUCLEOTIDE SEQUENCE [LARGE SCALE GENOMIC DNA]</scope>
    <source>
        <strain evidence="2 3">DSM 43173</strain>
    </source>
</reference>
<gene>
    <name evidence="2" type="ORF">H4W80_004056</name>
</gene>
<protein>
    <recommendedName>
        <fullName evidence="4">Secreted protein</fullName>
    </recommendedName>
</protein>
<evidence type="ECO:0000256" key="1">
    <source>
        <dbReference type="SAM" id="MobiDB-lite"/>
    </source>
</evidence>
<evidence type="ECO:0000313" key="3">
    <source>
        <dbReference type="Proteomes" id="UP000633509"/>
    </source>
</evidence>
<dbReference type="RefSeq" id="WP_192786471.1">
    <property type="nucleotide sequence ID" value="NZ_JADBEK010000001.1"/>
</dbReference>
<evidence type="ECO:0000313" key="2">
    <source>
        <dbReference type="EMBL" id="MBE1585798.1"/>
    </source>
</evidence>
<proteinExistence type="predicted"/>
<sequence>MNTESRQSRTPRHGRAATLTLAGAIVGSLLLPTGLAAAASAVPSSAAVQAGVGVFSGEKPPLCGKHCGRRGWGGGGCWRPWCGPWGWGGGWGGRRHHRDNDEEIIRIRTPRPHIHRPIRHEEPVVHRPPVKQEPVKPPVKDEDKFEDREDKDETPQDDGSWWPNGDDWRDIFGPEN</sequence>
<comment type="caution">
    <text evidence="2">The sequence shown here is derived from an EMBL/GenBank/DDBJ whole genome shotgun (WGS) entry which is preliminary data.</text>
</comment>
<feature type="compositionally biased region" description="Basic and acidic residues" evidence="1">
    <location>
        <begin position="166"/>
        <end position="176"/>
    </location>
</feature>
<organism evidence="2 3">
    <name type="scientific">Nonomuraea angiospora</name>
    <dbReference type="NCBI Taxonomy" id="46172"/>
    <lineage>
        <taxon>Bacteria</taxon>
        <taxon>Bacillati</taxon>
        <taxon>Actinomycetota</taxon>
        <taxon>Actinomycetes</taxon>
        <taxon>Streptosporangiales</taxon>
        <taxon>Streptosporangiaceae</taxon>
        <taxon>Nonomuraea</taxon>
    </lineage>
</organism>
<name>A0ABR9LYT8_9ACTN</name>
<dbReference type="EMBL" id="JADBEK010000001">
    <property type="protein sequence ID" value="MBE1585798.1"/>
    <property type="molecule type" value="Genomic_DNA"/>
</dbReference>
<feature type="region of interest" description="Disordered" evidence="1">
    <location>
        <begin position="112"/>
        <end position="176"/>
    </location>
</feature>
<accession>A0ABR9LYT8</accession>
<dbReference type="Proteomes" id="UP000633509">
    <property type="component" value="Unassembled WGS sequence"/>
</dbReference>